<keyword evidence="11 13" id="KW-0472">Membrane</keyword>
<comment type="similarity">
    <text evidence="3">Belongs to the peptidase M50B family.</text>
</comment>
<dbReference type="SUPFAM" id="SSF54631">
    <property type="entry name" value="CBS-domain pair"/>
    <property type="match status" value="1"/>
</dbReference>
<proteinExistence type="inferred from homology"/>
<evidence type="ECO:0000256" key="12">
    <source>
        <dbReference type="PROSITE-ProRule" id="PRU00703"/>
    </source>
</evidence>
<keyword evidence="5 13" id="KW-0812">Transmembrane</keyword>
<keyword evidence="10" id="KW-0482">Metalloprotease</keyword>
<evidence type="ECO:0000256" key="13">
    <source>
        <dbReference type="SAM" id="Phobius"/>
    </source>
</evidence>
<keyword evidence="9 13" id="KW-1133">Transmembrane helix</keyword>
<evidence type="ECO:0000313" key="15">
    <source>
        <dbReference type="EMBL" id="MBM7613587.1"/>
    </source>
</evidence>
<protein>
    <submittedName>
        <fullName evidence="15">Stage IV sporulation protein FB</fullName>
        <ecNumber evidence="15">3.4.24.-</ecNumber>
    </submittedName>
</protein>
<feature type="transmembrane region" description="Helical" evidence="13">
    <location>
        <begin position="146"/>
        <end position="161"/>
    </location>
</feature>
<dbReference type="EC" id="3.4.24.-" evidence="15"/>
<evidence type="ECO:0000256" key="11">
    <source>
        <dbReference type="ARBA" id="ARBA00023136"/>
    </source>
</evidence>
<dbReference type="InterPro" id="IPR000644">
    <property type="entry name" value="CBS_dom"/>
</dbReference>
<evidence type="ECO:0000256" key="3">
    <source>
        <dbReference type="ARBA" id="ARBA00007931"/>
    </source>
</evidence>
<evidence type="ECO:0000256" key="9">
    <source>
        <dbReference type="ARBA" id="ARBA00022989"/>
    </source>
</evidence>
<dbReference type="CDD" id="cd06161">
    <property type="entry name" value="S2P-M50_SpoIVFB"/>
    <property type="match status" value="1"/>
</dbReference>
<accession>A0ABS2NL08</accession>
<evidence type="ECO:0000256" key="4">
    <source>
        <dbReference type="ARBA" id="ARBA00022670"/>
    </source>
</evidence>
<feature type="transmembrane region" description="Helical" evidence="13">
    <location>
        <begin position="51"/>
        <end position="71"/>
    </location>
</feature>
<keyword evidence="4" id="KW-0645">Protease</keyword>
<keyword evidence="16" id="KW-1185">Reference proteome</keyword>
<feature type="transmembrane region" description="Helical" evidence="13">
    <location>
        <begin position="118"/>
        <end position="140"/>
    </location>
</feature>
<gene>
    <name evidence="15" type="ORF">JOC73_000095</name>
</gene>
<dbReference type="EMBL" id="JAFBEE010000001">
    <property type="protein sequence ID" value="MBM7613587.1"/>
    <property type="molecule type" value="Genomic_DNA"/>
</dbReference>
<evidence type="ECO:0000256" key="8">
    <source>
        <dbReference type="ARBA" id="ARBA00022833"/>
    </source>
</evidence>
<evidence type="ECO:0000256" key="2">
    <source>
        <dbReference type="ARBA" id="ARBA00004141"/>
    </source>
</evidence>
<reference evidence="15 16" key="1">
    <citation type="submission" date="2021-01" db="EMBL/GenBank/DDBJ databases">
        <title>Genomic Encyclopedia of Type Strains, Phase IV (KMG-IV): sequencing the most valuable type-strain genomes for metagenomic binning, comparative biology and taxonomic classification.</title>
        <authorList>
            <person name="Goeker M."/>
        </authorList>
    </citation>
    <scope>NUCLEOTIDE SEQUENCE [LARGE SCALE GENOMIC DNA]</scope>
    <source>
        <strain evidence="15 16">DSM 25890</strain>
    </source>
</reference>
<comment type="caution">
    <text evidence="15">The sequence shown here is derived from an EMBL/GenBank/DDBJ whole genome shotgun (WGS) entry which is preliminary data.</text>
</comment>
<evidence type="ECO:0000259" key="14">
    <source>
        <dbReference type="PROSITE" id="PS51371"/>
    </source>
</evidence>
<keyword evidence="12" id="KW-0129">CBS domain</keyword>
<dbReference type="GO" id="GO:0016787">
    <property type="term" value="F:hydrolase activity"/>
    <property type="evidence" value="ECO:0007669"/>
    <property type="project" value="UniProtKB-KW"/>
</dbReference>
<evidence type="ECO:0000313" key="16">
    <source>
        <dbReference type="Proteomes" id="UP001314796"/>
    </source>
</evidence>
<feature type="transmembrane region" description="Helical" evidence="13">
    <location>
        <begin position="77"/>
        <end position="97"/>
    </location>
</feature>
<sequence>MVVLIHEIAHYKVGEYYGVNLTEIELFPFGGVVKIEDGLGLDPFKEMAISIAGPLSNFILLVSGYFLGLYLPIKEDLLNIFLTANFMIFIFNLVPIIPLDGGRIFRAFLSYIWGMKKATSITVFIGKLLSIVMLLVGIYYTRQSHDNIYLIILAGFLYFNAHRERKLVFFLFIKDVLRKKRTLQNKGVMNAKYLTVMETVDLNRVFQEFSTGRYHFVTVISGKGEILGTLTEGQILDAVGNYGNGRPIGELLRSKATEIETF</sequence>
<organism evidence="15 16">
    <name type="scientific">Alkaliphilus hydrothermalis</name>
    <dbReference type="NCBI Taxonomy" id="1482730"/>
    <lineage>
        <taxon>Bacteria</taxon>
        <taxon>Bacillati</taxon>
        <taxon>Bacillota</taxon>
        <taxon>Clostridia</taxon>
        <taxon>Peptostreptococcales</taxon>
        <taxon>Natronincolaceae</taxon>
        <taxon>Alkaliphilus</taxon>
    </lineage>
</organism>
<evidence type="ECO:0000256" key="6">
    <source>
        <dbReference type="ARBA" id="ARBA00022723"/>
    </source>
</evidence>
<dbReference type="Pfam" id="PF02163">
    <property type="entry name" value="Peptidase_M50"/>
    <property type="match status" value="2"/>
</dbReference>
<dbReference type="PANTHER" id="PTHR39188:SF3">
    <property type="entry name" value="STAGE IV SPORULATION PROTEIN FB"/>
    <property type="match status" value="1"/>
</dbReference>
<dbReference type="Proteomes" id="UP001314796">
    <property type="component" value="Unassembled WGS sequence"/>
</dbReference>
<name>A0ABS2NL08_9FIRM</name>
<keyword evidence="7 15" id="KW-0378">Hydrolase</keyword>
<dbReference type="InterPro" id="IPR008915">
    <property type="entry name" value="Peptidase_M50"/>
</dbReference>
<evidence type="ECO:0000256" key="7">
    <source>
        <dbReference type="ARBA" id="ARBA00022801"/>
    </source>
</evidence>
<evidence type="ECO:0000256" key="1">
    <source>
        <dbReference type="ARBA" id="ARBA00001947"/>
    </source>
</evidence>
<feature type="domain" description="CBS" evidence="14">
    <location>
        <begin position="189"/>
        <end position="248"/>
    </location>
</feature>
<evidence type="ECO:0000256" key="10">
    <source>
        <dbReference type="ARBA" id="ARBA00023049"/>
    </source>
</evidence>
<dbReference type="PANTHER" id="PTHR39188">
    <property type="entry name" value="MEMBRANE-ASSOCIATED ZINC METALLOPROTEASE M50B"/>
    <property type="match status" value="1"/>
</dbReference>
<dbReference type="RefSeq" id="WP_204399876.1">
    <property type="nucleotide sequence ID" value="NZ_JAFBEE010000001.1"/>
</dbReference>
<keyword evidence="6" id="KW-0479">Metal-binding</keyword>
<comment type="cofactor">
    <cofactor evidence="1">
        <name>Zn(2+)</name>
        <dbReference type="ChEBI" id="CHEBI:29105"/>
    </cofactor>
</comment>
<dbReference type="InterPro" id="IPR046342">
    <property type="entry name" value="CBS_dom_sf"/>
</dbReference>
<keyword evidence="8" id="KW-0862">Zinc</keyword>
<evidence type="ECO:0000256" key="5">
    <source>
        <dbReference type="ARBA" id="ARBA00022692"/>
    </source>
</evidence>
<comment type="subcellular location">
    <subcellularLocation>
        <location evidence="2">Membrane</location>
        <topology evidence="2">Multi-pass membrane protein</topology>
    </subcellularLocation>
</comment>
<dbReference type="PROSITE" id="PS51371">
    <property type="entry name" value="CBS"/>
    <property type="match status" value="1"/>
</dbReference>
<dbReference type="Gene3D" id="3.10.580.10">
    <property type="entry name" value="CBS-domain"/>
    <property type="match status" value="1"/>
</dbReference>